<feature type="transmembrane region" description="Helical" evidence="1">
    <location>
        <begin position="249"/>
        <end position="267"/>
    </location>
</feature>
<gene>
    <name evidence="2" type="ORF">I598_3021</name>
</gene>
<protein>
    <recommendedName>
        <fullName evidence="4">FtsX-like permease family protein</fullName>
    </recommendedName>
</protein>
<organism evidence="2 3">
    <name type="scientific">Isoptericola dokdonensis DS-3</name>
    <dbReference type="NCBI Taxonomy" id="1300344"/>
    <lineage>
        <taxon>Bacteria</taxon>
        <taxon>Bacillati</taxon>
        <taxon>Actinomycetota</taxon>
        <taxon>Actinomycetes</taxon>
        <taxon>Micrococcales</taxon>
        <taxon>Promicromonosporaceae</taxon>
        <taxon>Isoptericola</taxon>
    </lineage>
</organism>
<name>A0A161IG42_9MICO</name>
<keyword evidence="1" id="KW-0812">Transmembrane</keyword>
<keyword evidence="3" id="KW-1185">Reference proteome</keyword>
<feature type="transmembrane region" description="Helical" evidence="1">
    <location>
        <begin position="21"/>
        <end position="47"/>
    </location>
</feature>
<feature type="transmembrane region" description="Helical" evidence="1">
    <location>
        <begin position="287"/>
        <end position="314"/>
    </location>
</feature>
<sequence>MRGRSVIGEAVRNVTGGTTRALSAALVFVVLVGGLAVADARVLVAVWQKADAFRSAGAAVTTLVSESGPVVDGSRCAALVGAGGLTGSAALRPGEPVRAANLPDSDLTVWEATPGLVAVLARVAHPVSRLSSDDESGVWVADDLAATLGARAGDGILLADGRTMQVAGVYSWPDDGRDRVLSYAVVVPVAAAGSFERCWAEAWPADSEAAGLLYSVAAPGAEDVQVGRLNATLGSELDVAAEIATRPTAPAPLVAVAVGLVLGFLLVRTRRLELASALHAGVAKPFLAWQIVLETGAWLLAAVLVGAAATGVASLMGNPEPFVGTWLAAVSTVVVGAAAVLLGTAVGALAVKEVHLFRYFKDR</sequence>
<dbReference type="PATRIC" id="fig|1300344.3.peg.3040"/>
<dbReference type="KEGG" id="ido:I598_3021"/>
<dbReference type="EMBL" id="CP014209">
    <property type="protein sequence ID" value="ANC32537.1"/>
    <property type="molecule type" value="Genomic_DNA"/>
</dbReference>
<evidence type="ECO:0008006" key="4">
    <source>
        <dbReference type="Google" id="ProtNLM"/>
    </source>
</evidence>
<keyword evidence="1" id="KW-1133">Transmembrane helix</keyword>
<dbReference type="AlphaFoldDB" id="A0A161IG42"/>
<evidence type="ECO:0000313" key="3">
    <source>
        <dbReference type="Proteomes" id="UP000076794"/>
    </source>
</evidence>
<evidence type="ECO:0000256" key="1">
    <source>
        <dbReference type="SAM" id="Phobius"/>
    </source>
</evidence>
<feature type="transmembrane region" description="Helical" evidence="1">
    <location>
        <begin position="326"/>
        <end position="351"/>
    </location>
</feature>
<dbReference type="Proteomes" id="UP000076794">
    <property type="component" value="Chromosome"/>
</dbReference>
<dbReference type="STRING" id="1300344.I598_3021"/>
<accession>A0A161IG42</accession>
<evidence type="ECO:0000313" key="2">
    <source>
        <dbReference type="EMBL" id="ANC32537.1"/>
    </source>
</evidence>
<keyword evidence="1" id="KW-0472">Membrane</keyword>
<reference evidence="2 3" key="1">
    <citation type="submission" date="2016-01" db="EMBL/GenBank/DDBJ databases">
        <title>Complete genome sequence of a soil Actinobacterium, Isoptericola dokdonensis DS-3.</title>
        <authorList>
            <person name="Kwon S.-K."/>
            <person name="Kim J.F."/>
        </authorList>
    </citation>
    <scope>NUCLEOTIDE SEQUENCE [LARGE SCALE GENOMIC DNA]</scope>
    <source>
        <strain evidence="2 3">DS-3</strain>
    </source>
</reference>
<proteinExistence type="predicted"/>